<proteinExistence type="predicted"/>
<accession>A0A026WZY4</accession>
<keyword evidence="2" id="KW-1185">Reference proteome</keyword>
<name>A0A026WZY4_OOCBI</name>
<sequence length="71" mass="8052">MVTLDGRSCKDEIYRMGIGAGYCEGNLNFATASEDDEVYTKKKVSRHVFPCYLPVTGRWIPKSEHEKPRGI</sequence>
<dbReference type="AlphaFoldDB" id="A0A026WZY4"/>
<evidence type="ECO:0000313" key="2">
    <source>
        <dbReference type="Proteomes" id="UP000053097"/>
    </source>
</evidence>
<dbReference type="Proteomes" id="UP000053097">
    <property type="component" value="Unassembled WGS sequence"/>
</dbReference>
<protein>
    <submittedName>
        <fullName evidence="1">Uncharacterized protein</fullName>
    </submittedName>
</protein>
<evidence type="ECO:0000313" key="1">
    <source>
        <dbReference type="EMBL" id="EZA61408.1"/>
    </source>
</evidence>
<gene>
    <name evidence="1" type="ORF">X777_07741</name>
</gene>
<dbReference type="OrthoDB" id="6371181at2759"/>
<organism evidence="1 2">
    <name type="scientific">Ooceraea biroi</name>
    <name type="common">Clonal raider ant</name>
    <name type="synonym">Cerapachys biroi</name>
    <dbReference type="NCBI Taxonomy" id="2015173"/>
    <lineage>
        <taxon>Eukaryota</taxon>
        <taxon>Metazoa</taxon>
        <taxon>Ecdysozoa</taxon>
        <taxon>Arthropoda</taxon>
        <taxon>Hexapoda</taxon>
        <taxon>Insecta</taxon>
        <taxon>Pterygota</taxon>
        <taxon>Neoptera</taxon>
        <taxon>Endopterygota</taxon>
        <taxon>Hymenoptera</taxon>
        <taxon>Apocrita</taxon>
        <taxon>Aculeata</taxon>
        <taxon>Formicoidea</taxon>
        <taxon>Formicidae</taxon>
        <taxon>Dorylinae</taxon>
        <taxon>Ooceraea</taxon>
    </lineage>
</organism>
<reference evidence="1 2" key="1">
    <citation type="journal article" date="2014" name="Curr. Biol.">
        <title>The genome of the clonal raider ant Cerapachys biroi.</title>
        <authorList>
            <person name="Oxley P.R."/>
            <person name="Ji L."/>
            <person name="Fetter-Pruneda I."/>
            <person name="McKenzie S.K."/>
            <person name="Li C."/>
            <person name="Hu H."/>
            <person name="Zhang G."/>
            <person name="Kronauer D.J."/>
        </authorList>
    </citation>
    <scope>NUCLEOTIDE SEQUENCE [LARGE SCALE GENOMIC DNA]</scope>
</reference>
<dbReference type="EMBL" id="KK107054">
    <property type="protein sequence ID" value="EZA61408.1"/>
    <property type="molecule type" value="Genomic_DNA"/>
</dbReference>